<dbReference type="EMBL" id="LCCD01000005">
    <property type="protein sequence ID" value="KKS25495.1"/>
    <property type="molecule type" value="Genomic_DNA"/>
</dbReference>
<evidence type="ECO:0000256" key="4">
    <source>
        <dbReference type="ARBA" id="ARBA00022884"/>
    </source>
</evidence>
<dbReference type="SUPFAM" id="SSF53178">
    <property type="entry name" value="Peptidyl-tRNA hydrolase-like"/>
    <property type="match status" value="1"/>
</dbReference>
<name>A0A0G0XKQ3_9BACT</name>
<comment type="catalytic activity">
    <reaction evidence="7">
        <text>an N-acyl-L-alpha-aminoacyl-tRNA + H2O = an N-acyl-L-amino acid + a tRNA + H(+)</text>
        <dbReference type="Rhea" id="RHEA:54448"/>
        <dbReference type="Rhea" id="RHEA-COMP:10123"/>
        <dbReference type="Rhea" id="RHEA-COMP:13883"/>
        <dbReference type="ChEBI" id="CHEBI:15377"/>
        <dbReference type="ChEBI" id="CHEBI:15378"/>
        <dbReference type="ChEBI" id="CHEBI:59874"/>
        <dbReference type="ChEBI" id="CHEBI:78442"/>
        <dbReference type="ChEBI" id="CHEBI:138191"/>
        <dbReference type="EC" id="3.1.1.29"/>
    </reaction>
</comment>
<dbReference type="AlphaFoldDB" id="A0A0G0XKQ3"/>
<evidence type="ECO:0000256" key="3">
    <source>
        <dbReference type="ARBA" id="ARBA00022801"/>
    </source>
</evidence>
<keyword evidence="4" id="KW-0694">RNA-binding</keyword>
<evidence type="ECO:0000256" key="8">
    <source>
        <dbReference type="RuleBase" id="RU004320"/>
    </source>
</evidence>
<dbReference type="GO" id="GO:0004045">
    <property type="term" value="F:peptidyl-tRNA hydrolase activity"/>
    <property type="evidence" value="ECO:0007669"/>
    <property type="project" value="UniProtKB-EC"/>
</dbReference>
<evidence type="ECO:0000313" key="10">
    <source>
        <dbReference type="Proteomes" id="UP000033856"/>
    </source>
</evidence>
<evidence type="ECO:0000313" key="9">
    <source>
        <dbReference type="EMBL" id="KKS25495.1"/>
    </source>
</evidence>
<dbReference type="InterPro" id="IPR018171">
    <property type="entry name" value="Pept_tRNA_hydro_CS"/>
</dbReference>
<gene>
    <name evidence="9" type="ORF">UU83_C0005G0004</name>
</gene>
<keyword evidence="2" id="KW-0820">tRNA-binding</keyword>
<dbReference type="NCBIfam" id="TIGR00447">
    <property type="entry name" value="pth"/>
    <property type="match status" value="1"/>
</dbReference>
<proteinExistence type="inferred from homology"/>
<evidence type="ECO:0000256" key="7">
    <source>
        <dbReference type="RuleBase" id="RU000673"/>
    </source>
</evidence>
<dbReference type="PANTHER" id="PTHR17224">
    <property type="entry name" value="PEPTIDYL-TRNA HYDROLASE"/>
    <property type="match status" value="1"/>
</dbReference>
<evidence type="ECO:0000256" key="5">
    <source>
        <dbReference type="ARBA" id="ARBA00038063"/>
    </source>
</evidence>
<dbReference type="PANTHER" id="PTHR17224:SF1">
    <property type="entry name" value="PEPTIDYL-TRNA HYDROLASE"/>
    <property type="match status" value="1"/>
</dbReference>
<sequence>MIKIIIGLGNPDEEYQNTRHNIGFSFIDYLAKKNDFGGFEMNKKLNALIAKGKINKTPVVLAKPLSYVNKTGEVAAKLKNFYRAKAENFILAQDDLDIDFGNFKLSFNKNSGGHKGVESIIKSLKTKKFHRIRFGISSAVLKKARRQSDKLRDKFVMDFVLSKFGKKEDETLKTLFKSASERLSEIL</sequence>
<dbReference type="GO" id="GO:0000049">
    <property type="term" value="F:tRNA binding"/>
    <property type="evidence" value="ECO:0007669"/>
    <property type="project" value="UniProtKB-KW"/>
</dbReference>
<keyword evidence="3 7" id="KW-0378">Hydrolase</keyword>
<dbReference type="EC" id="3.1.1.29" evidence="1 7"/>
<accession>A0A0G0XKQ3</accession>
<evidence type="ECO:0000256" key="6">
    <source>
        <dbReference type="ARBA" id="ARBA00050038"/>
    </source>
</evidence>
<protein>
    <recommendedName>
        <fullName evidence="6 7">Peptidyl-tRNA hydrolase</fullName>
        <ecNumber evidence="1 7">3.1.1.29</ecNumber>
    </recommendedName>
</protein>
<dbReference type="InterPro" id="IPR001328">
    <property type="entry name" value="Pept_tRNA_hydro"/>
</dbReference>
<evidence type="ECO:0000256" key="2">
    <source>
        <dbReference type="ARBA" id="ARBA00022555"/>
    </source>
</evidence>
<dbReference type="Proteomes" id="UP000033856">
    <property type="component" value="Unassembled WGS sequence"/>
</dbReference>
<comment type="caution">
    <text evidence="9">The sequence shown here is derived from an EMBL/GenBank/DDBJ whole genome shotgun (WGS) entry which is preliminary data.</text>
</comment>
<dbReference type="Pfam" id="PF01195">
    <property type="entry name" value="Pept_tRNA_hydro"/>
    <property type="match status" value="1"/>
</dbReference>
<organism evidence="9 10">
    <name type="scientific">Candidatus Jorgensenbacteria bacterium GW2011_GWF2_41_8</name>
    <dbReference type="NCBI Taxonomy" id="1618667"/>
    <lineage>
        <taxon>Bacteria</taxon>
        <taxon>Candidatus Joergenseniibacteriota</taxon>
    </lineage>
</organism>
<dbReference type="CDD" id="cd00462">
    <property type="entry name" value="PTH"/>
    <property type="match status" value="1"/>
</dbReference>
<evidence type="ECO:0000256" key="1">
    <source>
        <dbReference type="ARBA" id="ARBA00013260"/>
    </source>
</evidence>
<dbReference type="InterPro" id="IPR036416">
    <property type="entry name" value="Pept_tRNA_hydro_sf"/>
</dbReference>
<dbReference type="Gene3D" id="3.40.50.1470">
    <property type="entry name" value="Peptidyl-tRNA hydrolase"/>
    <property type="match status" value="1"/>
</dbReference>
<reference evidence="9 10" key="1">
    <citation type="journal article" date="2015" name="Nature">
        <title>rRNA introns, odd ribosomes, and small enigmatic genomes across a large radiation of phyla.</title>
        <authorList>
            <person name="Brown C.T."/>
            <person name="Hug L.A."/>
            <person name="Thomas B.C."/>
            <person name="Sharon I."/>
            <person name="Castelle C.J."/>
            <person name="Singh A."/>
            <person name="Wilkins M.J."/>
            <person name="Williams K.H."/>
            <person name="Banfield J.F."/>
        </authorList>
    </citation>
    <scope>NUCLEOTIDE SEQUENCE [LARGE SCALE GENOMIC DNA]</scope>
</reference>
<dbReference type="PATRIC" id="fig|1618667.3.peg.114"/>
<dbReference type="PROSITE" id="PS01195">
    <property type="entry name" value="PEPT_TRNA_HYDROL_1"/>
    <property type="match status" value="1"/>
</dbReference>
<comment type="similarity">
    <text evidence="5 8">Belongs to the PTH family.</text>
</comment>